<dbReference type="PANTHER" id="PTHR46640">
    <property type="entry name" value="TRIACYLGLYCEROL LIPASE, PUTATIVE (AFU_ORTHOLOGUE AFUA_6G06510)-RELATED"/>
    <property type="match status" value="1"/>
</dbReference>
<comment type="similarity">
    <text evidence="5">Belongs to the KAR5 family.</text>
</comment>
<dbReference type="CDD" id="cd00519">
    <property type="entry name" value="Lipase_3"/>
    <property type="match status" value="1"/>
</dbReference>
<feature type="chain" id="PRO_5034035257" description="triacylglycerol lipase" evidence="8">
    <location>
        <begin position="19"/>
        <end position="936"/>
    </location>
</feature>
<dbReference type="PANTHER" id="PTHR46640:SF1">
    <property type="entry name" value="FUNGAL LIPASE-LIKE DOMAIN-CONTAINING PROTEIN-RELATED"/>
    <property type="match status" value="1"/>
</dbReference>
<dbReference type="SUPFAM" id="SSF53474">
    <property type="entry name" value="alpha/beta-Hydrolases"/>
    <property type="match status" value="1"/>
</dbReference>
<evidence type="ECO:0000256" key="4">
    <source>
        <dbReference type="ARBA" id="ARBA00022801"/>
    </source>
</evidence>
<evidence type="ECO:0000256" key="6">
    <source>
        <dbReference type="SAM" id="Coils"/>
    </source>
</evidence>
<reference evidence="10" key="1">
    <citation type="submission" date="2021-06" db="EMBL/GenBank/DDBJ databases">
        <title>Candida auris outbreak in lebanese hospital.</title>
        <authorList>
            <person name="Finianos M."/>
        </authorList>
    </citation>
    <scope>NUCLEOTIDE SEQUENCE</scope>
    <source>
        <strain evidence="10">CA7LBN</strain>
    </source>
</reference>
<evidence type="ECO:0000256" key="3">
    <source>
        <dbReference type="ARBA" id="ARBA00022729"/>
    </source>
</evidence>
<keyword evidence="6" id="KW-0175">Coiled coil</keyword>
<dbReference type="InterPro" id="IPR029058">
    <property type="entry name" value="AB_hydrolase_fold"/>
</dbReference>
<comment type="similarity">
    <text evidence="1">Belongs to the RCAN family.</text>
</comment>
<evidence type="ECO:0000256" key="1">
    <source>
        <dbReference type="ARBA" id="ARBA00008209"/>
    </source>
</evidence>
<dbReference type="GO" id="GO:0006629">
    <property type="term" value="P:lipid metabolic process"/>
    <property type="evidence" value="ECO:0007669"/>
    <property type="project" value="InterPro"/>
</dbReference>
<dbReference type="EC" id="3.1.1.3" evidence="2"/>
<organism evidence="10">
    <name type="scientific">Candidozyma auris</name>
    <name type="common">Yeast</name>
    <name type="synonym">Candida auris</name>
    <dbReference type="NCBI Taxonomy" id="498019"/>
    <lineage>
        <taxon>Eukaryota</taxon>
        <taxon>Fungi</taxon>
        <taxon>Dikarya</taxon>
        <taxon>Ascomycota</taxon>
        <taxon>Saccharomycotina</taxon>
        <taxon>Pichiomycetes</taxon>
        <taxon>Metschnikowiaceae</taxon>
        <taxon>Candidozyma</taxon>
    </lineage>
</organism>
<dbReference type="InterPro" id="IPR006931">
    <property type="entry name" value="Calcipressin"/>
</dbReference>
<comment type="function">
    <text evidence="5">Required for nuclear membrane fusion during karyogamy.</text>
</comment>
<dbReference type="Pfam" id="PF04847">
    <property type="entry name" value="Calcipressin"/>
    <property type="match status" value="1"/>
</dbReference>
<feature type="domain" description="Fungal lipase-type" evidence="9">
    <location>
        <begin position="523"/>
        <end position="677"/>
    </location>
</feature>
<keyword evidence="5" id="KW-0415">Karyogamy</keyword>
<protein>
    <recommendedName>
        <fullName evidence="2">triacylglycerol lipase</fullName>
        <ecNumber evidence="2">3.1.1.3</ecNumber>
    </recommendedName>
</protein>
<dbReference type="InterPro" id="IPR051299">
    <property type="entry name" value="AB_hydrolase_lip/est"/>
</dbReference>
<evidence type="ECO:0000256" key="7">
    <source>
        <dbReference type="SAM" id="MobiDB-lite"/>
    </source>
</evidence>
<dbReference type="Gene3D" id="3.40.50.1820">
    <property type="entry name" value="alpha/beta hydrolase"/>
    <property type="match status" value="1"/>
</dbReference>
<dbReference type="AlphaFoldDB" id="A0A8F2W3G7"/>
<comment type="subcellular location">
    <subcellularLocation>
        <location evidence="5">Endoplasmic reticulum membrane</location>
    </subcellularLocation>
    <subcellularLocation>
        <location evidence="5">Nucleus membrane</location>
    </subcellularLocation>
</comment>
<name>A0A8F2W3G7_CANAR</name>
<dbReference type="GO" id="GO:0004806">
    <property type="term" value="F:triacylglycerol lipase activity"/>
    <property type="evidence" value="ECO:0007669"/>
    <property type="project" value="UniProtKB-EC"/>
</dbReference>
<keyword evidence="5" id="KW-0539">Nucleus</keyword>
<keyword evidence="5" id="KW-0256">Endoplasmic reticulum</keyword>
<keyword evidence="3 5" id="KW-0732">Signal</keyword>
<dbReference type="GO" id="GO:0048288">
    <property type="term" value="P:nuclear membrane fusion involved in karyogamy"/>
    <property type="evidence" value="ECO:0007669"/>
    <property type="project" value="UniProtKB-UniRule"/>
</dbReference>
<evidence type="ECO:0000256" key="5">
    <source>
        <dbReference type="RuleBase" id="RU368082"/>
    </source>
</evidence>
<dbReference type="GO" id="GO:0031965">
    <property type="term" value="C:nuclear membrane"/>
    <property type="evidence" value="ECO:0007669"/>
    <property type="project" value="UniProtKB-SubCell"/>
</dbReference>
<keyword evidence="4" id="KW-0378">Hydrolase</keyword>
<gene>
    <name evidence="10" type="ORF">CA7LBN_002971</name>
</gene>
<dbReference type="EMBL" id="CP076751">
    <property type="protein sequence ID" value="QWW24137.1"/>
    <property type="molecule type" value="Genomic_DNA"/>
</dbReference>
<dbReference type="InterPro" id="IPR007292">
    <property type="entry name" value="Nuclear_fusion_Kar5"/>
</dbReference>
<proteinExistence type="inferred from homology"/>
<dbReference type="GO" id="GO:0019722">
    <property type="term" value="P:calcium-mediated signaling"/>
    <property type="evidence" value="ECO:0007669"/>
    <property type="project" value="InterPro"/>
</dbReference>
<feature type="region of interest" description="Disordered" evidence="7">
    <location>
        <begin position="915"/>
        <end position="936"/>
    </location>
</feature>
<accession>A0A8F2W3G7</accession>
<evidence type="ECO:0000259" key="9">
    <source>
        <dbReference type="Pfam" id="PF01764"/>
    </source>
</evidence>
<feature type="signal peptide" evidence="8">
    <location>
        <begin position="1"/>
        <end position="18"/>
    </location>
</feature>
<dbReference type="Proteomes" id="UP000825438">
    <property type="component" value="Chromosome III"/>
</dbReference>
<sequence>MLFLFTLVALVSSISLLGYEIPQDVELSTQLYQSQCAHKALEVVIEHCASGGVESLSSSLRKKSAVMLSLCEFQDSAIDYPLSCKKLHSDEDYHECVQDLRSTSQFWTTYSGNYRRIKSICHEEAMPFFKEHLLELFDNVTKAYTSFYSATQENTQATEQHQKDLRVQFKILKEELLSLADYQRREREITQVEMDKFRYSMLNLFGELKQQGDDGMTRLGSSLSIVNDNLEAFSMQALARAKEEFHILKSTSENWEQFQNAFLAGIHEIGSTIEELANKVQESESKQLALQDSLKNNLDVFSEFHHRVRSMEFELVEHLEAQSTLIEHKLGFLLDSVECLFNKSMLMVEKGHSEMMDSVQDVNTLLQEQKAALIETFTYLNDQSTKLLTLWNLIRPILKAVGFASVLTFIHIMRLPFSWLYAFLWPIRSPDTVEEAHTPEPLDPVIYSNMFTYAHLMDISYCIDKFHKIQEPFECDLDCSSRFPNMTLVHQWYFDDAVCGYIATTHSDIFNYTNTLSGKKTIVVSLRGTRSLSDVLTDLRVDMVPFKQVHHRLPRCGEKCKVHKGFAAYFDNTLAAIEDTLVAELDNARSSEDYELVVVGHSMGGSVAILLALHFLGLGYEKLTLVTMGQPLVGNSEFTTWADFVLGSYLPMKHGSFERKYLRVIHKGDLVTQVPSTSRNFLDKYAQFQNQVYLNVTGGETNPKPEEVVDCFSETNPLCIANDFREAKENPAVLAGFLAEQGIQVELVSLPKLERYIIICGTSSLAIYVRDYLKSKLEPSVSIDFSLKDNHSAILGEENWALKAADTQYLELPSESGSRRFLISPPLSPQGEWNDYDKVEEGPNQTAVYSPEELSHLLWDRFGGFDSTHVKKYKEESEDEEEEIENDGEVYDISQQPQVLFENIDNGVPAIVVDSVRHQKSRRTPPLPKTAMPPMD</sequence>
<dbReference type="Pfam" id="PF01764">
    <property type="entry name" value="Lipase_3"/>
    <property type="match status" value="1"/>
</dbReference>
<dbReference type="GO" id="GO:0005789">
    <property type="term" value="C:endoplasmic reticulum membrane"/>
    <property type="evidence" value="ECO:0007669"/>
    <property type="project" value="UniProtKB-SubCell"/>
</dbReference>
<evidence type="ECO:0000313" key="10">
    <source>
        <dbReference type="EMBL" id="QWW24137.1"/>
    </source>
</evidence>
<dbReference type="GO" id="GO:0000742">
    <property type="term" value="P:karyogamy involved in conjugation with cellular fusion"/>
    <property type="evidence" value="ECO:0007669"/>
    <property type="project" value="UniProtKB-UniRule"/>
</dbReference>
<feature type="coiled-coil region" evidence="6">
    <location>
        <begin position="266"/>
        <end position="293"/>
    </location>
</feature>
<dbReference type="Pfam" id="PF04163">
    <property type="entry name" value="Tht1"/>
    <property type="match status" value="1"/>
</dbReference>
<dbReference type="InterPro" id="IPR002921">
    <property type="entry name" value="Fungal_lipase-type"/>
</dbReference>
<evidence type="ECO:0000256" key="8">
    <source>
        <dbReference type="SAM" id="SignalP"/>
    </source>
</evidence>
<evidence type="ECO:0000256" key="2">
    <source>
        <dbReference type="ARBA" id="ARBA00013279"/>
    </source>
</evidence>